<evidence type="ECO:0000313" key="4">
    <source>
        <dbReference type="Proteomes" id="UP000196710"/>
    </source>
</evidence>
<dbReference type="AlphaFoldDB" id="A0A1Z2XSB9"/>
<protein>
    <submittedName>
        <fullName evidence="3">DUF2267 domain-containing protein</fullName>
    </submittedName>
</protein>
<evidence type="ECO:0000313" key="5">
    <source>
        <dbReference type="Proteomes" id="UP000596035"/>
    </source>
</evidence>
<dbReference type="Proteomes" id="UP000596035">
    <property type="component" value="Chromosome"/>
</dbReference>
<dbReference type="EMBL" id="CP065321">
    <property type="protein sequence ID" value="QQR30548.1"/>
    <property type="molecule type" value="Genomic_DNA"/>
</dbReference>
<evidence type="ECO:0000313" key="3">
    <source>
        <dbReference type="EMBL" id="QQR30548.1"/>
    </source>
</evidence>
<gene>
    <name evidence="2" type="ORF">ADH66_11800</name>
    <name evidence="3" type="ORF">I5Q82_02105</name>
</gene>
<feature type="compositionally biased region" description="Basic and acidic residues" evidence="1">
    <location>
        <begin position="144"/>
        <end position="154"/>
    </location>
</feature>
<feature type="compositionally biased region" description="Acidic residues" evidence="1">
    <location>
        <begin position="251"/>
        <end position="260"/>
    </location>
</feature>
<organism evidence="3 5">
    <name type="scientific">Acutalibacter muris</name>
    <dbReference type="NCBI Taxonomy" id="1796620"/>
    <lineage>
        <taxon>Bacteria</taxon>
        <taxon>Bacillati</taxon>
        <taxon>Bacillota</taxon>
        <taxon>Clostridia</taxon>
        <taxon>Eubacteriales</taxon>
        <taxon>Acutalibacteraceae</taxon>
        <taxon>Acutalibacter</taxon>
    </lineage>
</organism>
<evidence type="ECO:0000256" key="1">
    <source>
        <dbReference type="SAM" id="MobiDB-lite"/>
    </source>
</evidence>
<keyword evidence="4" id="KW-1185">Reference proteome</keyword>
<evidence type="ECO:0000313" key="2">
    <source>
        <dbReference type="EMBL" id="ASB41279.1"/>
    </source>
</evidence>
<proteinExistence type="predicted"/>
<dbReference type="EMBL" id="CP021422">
    <property type="protein sequence ID" value="ASB41279.1"/>
    <property type="molecule type" value="Genomic_DNA"/>
</dbReference>
<feature type="region of interest" description="Disordered" evidence="1">
    <location>
        <begin position="144"/>
        <end position="224"/>
    </location>
</feature>
<reference evidence="3 5" key="3">
    <citation type="submission" date="2020-11" db="EMBL/GenBank/DDBJ databases">
        <title>Closed and high quality bacterial genomes of the OMM12 community.</title>
        <authorList>
            <person name="Marbouty M."/>
            <person name="Lamy-Besnier Q."/>
            <person name="Debarbieux L."/>
            <person name="Koszul R."/>
        </authorList>
    </citation>
    <scope>NUCLEOTIDE SEQUENCE [LARGE SCALE GENOMIC DNA]</scope>
    <source>
        <strain evidence="3 5">KB18</strain>
    </source>
</reference>
<feature type="compositionally biased region" description="Acidic residues" evidence="1">
    <location>
        <begin position="187"/>
        <end position="217"/>
    </location>
</feature>
<dbReference type="RefSeq" id="WP_066540506.1">
    <property type="nucleotide sequence ID" value="NZ_CAQHGX010000012.1"/>
</dbReference>
<reference evidence="2" key="1">
    <citation type="journal article" date="2017" name="Genome Announc.">
        <title>High-Quality Whole-Genome Sequences of the Oligo-Mouse-Microbiota Bacterial Community.</title>
        <authorList>
            <person name="Garzetti D."/>
            <person name="Brugiroux S."/>
            <person name="Bunk B."/>
            <person name="Pukall R."/>
            <person name="McCoy K.D."/>
            <person name="Macpherson A.J."/>
            <person name="Stecher B."/>
        </authorList>
    </citation>
    <scope>NUCLEOTIDE SEQUENCE</scope>
    <source>
        <strain evidence="2">KB18</strain>
    </source>
</reference>
<feature type="compositionally biased region" description="Acidic residues" evidence="1">
    <location>
        <begin position="155"/>
        <end position="166"/>
    </location>
</feature>
<sequence length="267" mass="30205">MPNPNTKGISVHVDRELHAEITAYLQENNMKMGDFIALAAQNLLRPPSMALDPELQSEIDAYLEDHDMAMDEFIAMVAEDKLHPKTPEVEVKTVGNTRTLAFQVPEELFQRIKDYLKRNGMTQRAFVIGLIEEELERDEELLRKQQEDVQPDKEEQQDEGLSEDGEAPVGEDFPEEGYEDKPGEGPAVDDSEGSFEPGDEEDYEEIEDMEFPEETEQDTPAPGYIEGKLGAAVELAPNFDYGQDESFGFPEPDDEEETEEYGMNMAM</sequence>
<reference evidence="4" key="2">
    <citation type="submission" date="2017-05" db="EMBL/GenBank/DDBJ databases">
        <title>Improved OligoMM genomes.</title>
        <authorList>
            <person name="Garzetti D."/>
        </authorList>
    </citation>
    <scope>NUCLEOTIDE SEQUENCE [LARGE SCALE GENOMIC DNA]</scope>
    <source>
        <strain evidence="4">KB18</strain>
    </source>
</reference>
<dbReference type="Proteomes" id="UP000196710">
    <property type="component" value="Chromosome"/>
</dbReference>
<feature type="region of interest" description="Disordered" evidence="1">
    <location>
        <begin position="240"/>
        <end position="267"/>
    </location>
</feature>
<accession>A0A1Z2XSB9</accession>
<name>A0A1Z2XSB9_9FIRM</name>
<dbReference type="KEGG" id="amur:ADH66_11800"/>